<organism evidence="1 2">
    <name type="scientific">Actinobaculum suis</name>
    <dbReference type="NCBI Taxonomy" id="1657"/>
    <lineage>
        <taxon>Bacteria</taxon>
        <taxon>Bacillati</taxon>
        <taxon>Actinomycetota</taxon>
        <taxon>Actinomycetes</taxon>
        <taxon>Actinomycetales</taxon>
        <taxon>Actinomycetaceae</taxon>
        <taxon>Actinobaculum</taxon>
    </lineage>
</organism>
<dbReference type="Proteomes" id="UP000182744">
    <property type="component" value="Unassembled WGS sequence"/>
</dbReference>
<keyword evidence="2" id="KW-1185">Reference proteome</keyword>
<accession>A0A1G7AEL0</accession>
<dbReference type="AlphaFoldDB" id="A0A1G7AEL0"/>
<evidence type="ECO:0000313" key="1">
    <source>
        <dbReference type="EMBL" id="SDE13123.1"/>
    </source>
</evidence>
<proteinExistence type="predicted"/>
<dbReference type="EMBL" id="FNAU01000002">
    <property type="protein sequence ID" value="SDE13123.1"/>
    <property type="molecule type" value="Genomic_DNA"/>
</dbReference>
<protein>
    <submittedName>
        <fullName evidence="1">Uncharacterized protein</fullName>
    </submittedName>
</protein>
<sequence>MAKEKSTHNERALNPDYTRNSNKLQAIRVAVAMRGGVPSYTLTKQNTHGLTLDGVEAARVVRALSMFLDVMGGG</sequence>
<reference evidence="2" key="1">
    <citation type="submission" date="2016-10" db="EMBL/GenBank/DDBJ databases">
        <authorList>
            <person name="Varghese N."/>
        </authorList>
    </citation>
    <scope>NUCLEOTIDE SEQUENCE [LARGE SCALE GENOMIC DNA]</scope>
    <source>
        <strain evidence="2">DSM 20639</strain>
    </source>
</reference>
<gene>
    <name evidence="1" type="ORF">SAMN05421878_102187</name>
</gene>
<name>A0A1G7AEL0_9ACTO</name>
<evidence type="ECO:0000313" key="2">
    <source>
        <dbReference type="Proteomes" id="UP000182744"/>
    </source>
</evidence>